<reference evidence="2 3" key="1">
    <citation type="journal article" date="2019" name="Commun. Biol.">
        <title>The bagworm genome reveals a unique fibroin gene that provides high tensile strength.</title>
        <authorList>
            <person name="Kono N."/>
            <person name="Nakamura H."/>
            <person name="Ohtoshi R."/>
            <person name="Tomita M."/>
            <person name="Numata K."/>
            <person name="Arakawa K."/>
        </authorList>
    </citation>
    <scope>NUCLEOTIDE SEQUENCE [LARGE SCALE GENOMIC DNA]</scope>
</reference>
<evidence type="ECO:0000313" key="3">
    <source>
        <dbReference type="Proteomes" id="UP000299102"/>
    </source>
</evidence>
<protein>
    <recommendedName>
        <fullName evidence="4">RNA-directed DNA polymerase from mobile element jockey</fullName>
    </recommendedName>
</protein>
<keyword evidence="3" id="KW-1185">Reference proteome</keyword>
<dbReference type="OrthoDB" id="416454at2759"/>
<feature type="region of interest" description="Disordered" evidence="1">
    <location>
        <begin position="129"/>
        <end position="156"/>
    </location>
</feature>
<dbReference type="AlphaFoldDB" id="A0A4C1Y580"/>
<dbReference type="Proteomes" id="UP000299102">
    <property type="component" value="Unassembled WGS sequence"/>
</dbReference>
<sequence>MFTNDIPRPSSGVQLALFVDHTALYLRSTCLPYITPRRQRAIDELIRWFQLWRIEAQSEPVAPPRDIINFPILRKQTNSPAAASPHLNPWGKPKPRCHRGPLRDRLEKLSAASHPCRSRFATAGTTSFGATSKRCSYQPRQDGGRGSEREVPASSDRRKFPPIFELIRAKTQLSPREHIPLPSTDPERELSNAVARVREFRNESWSDLMEEIKPSHKAFWAVTKALKTEDIPYTPLKT</sequence>
<evidence type="ECO:0008006" key="4">
    <source>
        <dbReference type="Google" id="ProtNLM"/>
    </source>
</evidence>
<name>A0A4C1Y580_EUMVA</name>
<feature type="region of interest" description="Disordered" evidence="1">
    <location>
        <begin position="79"/>
        <end position="101"/>
    </location>
</feature>
<gene>
    <name evidence="2" type="ORF">EVAR_37896_1</name>
</gene>
<organism evidence="2 3">
    <name type="scientific">Eumeta variegata</name>
    <name type="common">Bagworm moth</name>
    <name type="synonym">Eumeta japonica</name>
    <dbReference type="NCBI Taxonomy" id="151549"/>
    <lineage>
        <taxon>Eukaryota</taxon>
        <taxon>Metazoa</taxon>
        <taxon>Ecdysozoa</taxon>
        <taxon>Arthropoda</taxon>
        <taxon>Hexapoda</taxon>
        <taxon>Insecta</taxon>
        <taxon>Pterygota</taxon>
        <taxon>Neoptera</taxon>
        <taxon>Endopterygota</taxon>
        <taxon>Lepidoptera</taxon>
        <taxon>Glossata</taxon>
        <taxon>Ditrysia</taxon>
        <taxon>Tineoidea</taxon>
        <taxon>Psychidae</taxon>
        <taxon>Oiketicinae</taxon>
        <taxon>Eumeta</taxon>
    </lineage>
</organism>
<accession>A0A4C1Y580</accession>
<comment type="caution">
    <text evidence="2">The sequence shown here is derived from an EMBL/GenBank/DDBJ whole genome shotgun (WGS) entry which is preliminary data.</text>
</comment>
<evidence type="ECO:0000256" key="1">
    <source>
        <dbReference type="SAM" id="MobiDB-lite"/>
    </source>
</evidence>
<feature type="compositionally biased region" description="Basic and acidic residues" evidence="1">
    <location>
        <begin position="142"/>
        <end position="156"/>
    </location>
</feature>
<dbReference type="EMBL" id="BGZK01001095">
    <property type="protein sequence ID" value="GBP71056.1"/>
    <property type="molecule type" value="Genomic_DNA"/>
</dbReference>
<proteinExistence type="predicted"/>
<evidence type="ECO:0000313" key="2">
    <source>
        <dbReference type="EMBL" id="GBP71056.1"/>
    </source>
</evidence>